<organism evidence="1 2">
    <name type="scientific">Orrella marina</name>
    <dbReference type="NCBI Taxonomy" id="2163011"/>
    <lineage>
        <taxon>Bacteria</taxon>
        <taxon>Pseudomonadati</taxon>
        <taxon>Pseudomonadota</taxon>
        <taxon>Betaproteobacteria</taxon>
        <taxon>Burkholderiales</taxon>
        <taxon>Alcaligenaceae</taxon>
        <taxon>Orrella</taxon>
    </lineage>
</organism>
<gene>
    <name evidence="1" type="ORF">DBV39_08555</name>
</gene>
<dbReference type="KEGG" id="boz:DBV39_08555"/>
<dbReference type="EMBL" id="CP028901">
    <property type="protein sequence ID" value="AWB33746.1"/>
    <property type="molecule type" value="Genomic_DNA"/>
</dbReference>
<keyword evidence="2" id="KW-1185">Reference proteome</keyword>
<dbReference type="RefSeq" id="WP_108621175.1">
    <property type="nucleotide sequence ID" value="NZ_CP028901.1"/>
</dbReference>
<protein>
    <submittedName>
        <fullName evidence="1">Uncharacterized protein</fullName>
    </submittedName>
</protein>
<accession>A0A2R4XIV9</accession>
<reference evidence="1 2" key="1">
    <citation type="submission" date="2018-04" db="EMBL/GenBank/DDBJ databases">
        <title>Bordetella sp. HZ20 isolated from seawater.</title>
        <authorList>
            <person name="Sun C."/>
        </authorList>
    </citation>
    <scope>NUCLEOTIDE SEQUENCE [LARGE SCALE GENOMIC DNA]</scope>
    <source>
        <strain evidence="1 2">HZ20</strain>
    </source>
</reference>
<dbReference type="Proteomes" id="UP000244571">
    <property type="component" value="Chromosome"/>
</dbReference>
<dbReference type="AlphaFoldDB" id="A0A2R4XIV9"/>
<proteinExistence type="predicted"/>
<evidence type="ECO:0000313" key="1">
    <source>
        <dbReference type="EMBL" id="AWB33746.1"/>
    </source>
</evidence>
<name>A0A2R4XIV9_9BURK</name>
<sequence length="76" mass="8308">MNTKNINESNEIHSLLNISKSFDPLLAEREIRAAAQQELARAIIRSIKVGLNNISSVIKDASELRSKYGATNNGAV</sequence>
<evidence type="ECO:0000313" key="2">
    <source>
        <dbReference type="Proteomes" id="UP000244571"/>
    </source>
</evidence>